<dbReference type="SUPFAM" id="SSF51735">
    <property type="entry name" value="NAD(P)-binding Rossmann-fold domains"/>
    <property type="match status" value="1"/>
</dbReference>
<dbReference type="AlphaFoldDB" id="A0A8T9CMP6"/>
<gene>
    <name evidence="3" type="ORF">LSUE1_G001927</name>
</gene>
<keyword evidence="2" id="KW-0560">Oxidoreductase</keyword>
<comment type="similarity">
    <text evidence="1">Belongs to the short-chain dehydrogenases/reductases (SDR) family.</text>
</comment>
<keyword evidence="4" id="KW-1185">Reference proteome</keyword>
<protein>
    <submittedName>
        <fullName evidence="3">Uncharacterized protein</fullName>
    </submittedName>
</protein>
<dbReference type="Pfam" id="PF00106">
    <property type="entry name" value="adh_short"/>
    <property type="match status" value="1"/>
</dbReference>
<dbReference type="OrthoDB" id="191139at2759"/>
<dbReference type="InterPro" id="IPR002347">
    <property type="entry name" value="SDR_fam"/>
</dbReference>
<dbReference type="Gene3D" id="3.40.50.720">
    <property type="entry name" value="NAD(P)-binding Rossmann-like Domain"/>
    <property type="match status" value="1"/>
</dbReference>
<dbReference type="PANTHER" id="PTHR24320">
    <property type="entry name" value="RETINOL DEHYDROGENASE"/>
    <property type="match status" value="1"/>
</dbReference>
<evidence type="ECO:0000256" key="2">
    <source>
        <dbReference type="ARBA" id="ARBA00023002"/>
    </source>
</evidence>
<dbReference type="GO" id="GO:0016491">
    <property type="term" value="F:oxidoreductase activity"/>
    <property type="evidence" value="ECO:0007669"/>
    <property type="project" value="UniProtKB-KW"/>
</dbReference>
<dbReference type="Proteomes" id="UP000469558">
    <property type="component" value="Unassembled WGS sequence"/>
</dbReference>
<name>A0A8T9CMP6_9HELO</name>
<sequence length="339" mass="37411">MSLNSFNNKTTGYEVANAYGGDITGKNVLITGANPQGLGAAAARAIATAGPALIILTYRTKEKIDELLTELRETYPNVPFQALELHLELPDSIRRAAEELNASITHLDILINNAGVMSVQELILTPAGIESHFAINHLGHFLFTNLIMEKLIAGAKRSGPGKTRVINLAGDWHHFSQIRFDDLSFQGNPIPLEQQPDKDYLAKYGLATDNVYIPEVGYAQSKTANILFSVYLTQHLSKYGILSFSPNPGGVFTDIARYMPQTTIDHLLGMDVIDKNQEQGASTILTAAFDPNLTADSEPYLRNCQSVPPKDYAKDKEISKKLWHLSERLVKQDFPLIFV</sequence>
<dbReference type="InterPro" id="IPR036291">
    <property type="entry name" value="NAD(P)-bd_dom_sf"/>
</dbReference>
<evidence type="ECO:0000256" key="1">
    <source>
        <dbReference type="ARBA" id="ARBA00006484"/>
    </source>
</evidence>
<reference evidence="3 4" key="1">
    <citation type="submission" date="2018-05" db="EMBL/GenBank/DDBJ databases">
        <title>Genome sequencing and assembly of the regulated plant pathogen Lachnellula willkommii and related sister species for the development of diagnostic species identification markers.</title>
        <authorList>
            <person name="Giroux E."/>
            <person name="Bilodeau G."/>
        </authorList>
    </citation>
    <scope>NUCLEOTIDE SEQUENCE [LARGE SCALE GENOMIC DNA]</scope>
    <source>
        <strain evidence="3 4">CBS 268.59</strain>
    </source>
</reference>
<evidence type="ECO:0000313" key="3">
    <source>
        <dbReference type="EMBL" id="TVY83963.1"/>
    </source>
</evidence>
<dbReference type="PANTHER" id="PTHR24320:SF283">
    <property type="entry name" value="RETINOL DEHYDROGENASE 11"/>
    <property type="match status" value="1"/>
</dbReference>
<dbReference type="PRINTS" id="PR00081">
    <property type="entry name" value="GDHRDH"/>
</dbReference>
<evidence type="ECO:0000313" key="4">
    <source>
        <dbReference type="Proteomes" id="UP000469558"/>
    </source>
</evidence>
<comment type="caution">
    <text evidence="3">The sequence shown here is derived from an EMBL/GenBank/DDBJ whole genome shotgun (WGS) entry which is preliminary data.</text>
</comment>
<accession>A0A8T9CMP6</accession>
<proteinExistence type="inferred from homology"/>
<dbReference type="EMBL" id="QGMK01000134">
    <property type="protein sequence ID" value="TVY83963.1"/>
    <property type="molecule type" value="Genomic_DNA"/>
</dbReference>
<organism evidence="3 4">
    <name type="scientific">Lachnellula suecica</name>
    <dbReference type="NCBI Taxonomy" id="602035"/>
    <lineage>
        <taxon>Eukaryota</taxon>
        <taxon>Fungi</taxon>
        <taxon>Dikarya</taxon>
        <taxon>Ascomycota</taxon>
        <taxon>Pezizomycotina</taxon>
        <taxon>Leotiomycetes</taxon>
        <taxon>Helotiales</taxon>
        <taxon>Lachnaceae</taxon>
        <taxon>Lachnellula</taxon>
    </lineage>
</organism>